<dbReference type="Proteomes" id="UP000240424">
    <property type="component" value="Unassembled WGS sequence"/>
</dbReference>
<reference evidence="2 3" key="1">
    <citation type="submission" date="2017-01" db="EMBL/GenBank/DDBJ databases">
        <authorList>
            <consortium name="Urmite Genomes"/>
        </authorList>
    </citation>
    <scope>NUCLEOTIDE SEQUENCE [LARGE SCALE GENOMIC DNA]</scope>
    <source>
        <strain evidence="2 3">AB215</strain>
    </source>
</reference>
<dbReference type="EMBL" id="FUEZ01000004">
    <property type="protein sequence ID" value="SPM43619.1"/>
    <property type="molecule type" value="Genomic_DNA"/>
</dbReference>
<organism evidence="2 3">
    <name type="scientific">Mycobacterium numidiamassiliense</name>
    <dbReference type="NCBI Taxonomy" id="1841861"/>
    <lineage>
        <taxon>Bacteria</taxon>
        <taxon>Bacillati</taxon>
        <taxon>Actinomycetota</taxon>
        <taxon>Actinomycetes</taxon>
        <taxon>Mycobacteriales</taxon>
        <taxon>Mycobacteriaceae</taxon>
        <taxon>Mycobacterium</taxon>
    </lineage>
</organism>
<keyword evidence="3" id="KW-1185">Reference proteome</keyword>
<accession>A0A2U3PIR6</accession>
<dbReference type="STRING" id="1841861.GCA_900157365_04164"/>
<dbReference type="AlphaFoldDB" id="A0A2U3PIR6"/>
<proteinExistence type="predicted"/>
<keyword evidence="1" id="KW-0472">Membrane</keyword>
<evidence type="ECO:0000313" key="2">
    <source>
        <dbReference type="EMBL" id="SPM43619.1"/>
    </source>
</evidence>
<evidence type="ECO:0000256" key="1">
    <source>
        <dbReference type="SAM" id="Phobius"/>
    </source>
</evidence>
<name>A0A2U3PIR6_9MYCO</name>
<protein>
    <submittedName>
        <fullName evidence="2">Mycobacterium numidiamassiliense ORFan</fullName>
    </submittedName>
</protein>
<feature type="transmembrane region" description="Helical" evidence="1">
    <location>
        <begin position="123"/>
        <end position="143"/>
    </location>
</feature>
<gene>
    <name evidence="2" type="ORF">MNAB215_5845</name>
</gene>
<keyword evidence="1" id="KW-1133">Transmembrane helix</keyword>
<evidence type="ECO:0000313" key="3">
    <source>
        <dbReference type="Proteomes" id="UP000240424"/>
    </source>
</evidence>
<keyword evidence="1" id="KW-0812">Transmembrane</keyword>
<feature type="transmembrane region" description="Helical" evidence="1">
    <location>
        <begin position="91"/>
        <end position="111"/>
    </location>
</feature>
<sequence length="151" mass="16101">MAEPTPTDPSIAQRIAMLERIPEFEPRRTFGIETKHRLTTGEQLERALLAAAQSKYIETGDLGSLLDFRKSLAAPQQGTSQAGPPKDSLDWVRVVATLIMVTALFVIVYVVAIKPNPGQSTGAAQLVSLASGLAGIGLGWLFGTGTARGRK</sequence>